<dbReference type="InterPro" id="IPR051781">
    <property type="entry name" value="Metallo-dep_Hydrolase"/>
</dbReference>
<dbReference type="SUPFAM" id="SSF51338">
    <property type="entry name" value="Composite domain of metallo-dependent hydrolases"/>
    <property type="match status" value="1"/>
</dbReference>
<dbReference type="Gene3D" id="3.20.20.140">
    <property type="entry name" value="Metal-dependent hydrolases"/>
    <property type="match status" value="2"/>
</dbReference>
<keyword evidence="3" id="KW-1185">Reference proteome</keyword>
<comment type="caution">
    <text evidence="2">The sequence shown here is derived from an EMBL/GenBank/DDBJ whole genome shotgun (WGS) entry which is preliminary data.</text>
</comment>
<dbReference type="InterPro" id="IPR032466">
    <property type="entry name" value="Metal_Hydrolase"/>
</dbReference>
<protein>
    <submittedName>
        <fullName evidence="2">Alpha-D-ribose 1-methylphosphonate 5-triphosphate diphosphatase</fullName>
        <ecNumber evidence="2">3.6.1.63</ecNumber>
    </submittedName>
</protein>
<gene>
    <name evidence="2" type="primary">phnM_4</name>
    <name evidence="2" type="ORF">TRIHO_22280</name>
</gene>
<proteinExistence type="predicted"/>
<evidence type="ECO:0000259" key="1">
    <source>
        <dbReference type="Pfam" id="PF01979"/>
    </source>
</evidence>
<dbReference type="Proteomes" id="UP000068382">
    <property type="component" value="Unassembled WGS sequence"/>
</dbReference>
<feature type="domain" description="Amidohydrolase-related" evidence="1">
    <location>
        <begin position="152"/>
        <end position="373"/>
    </location>
</feature>
<dbReference type="OrthoDB" id="9785413at2"/>
<dbReference type="NCBIfam" id="NF011988">
    <property type="entry name" value="PRK15446.2-4"/>
    <property type="match status" value="1"/>
</dbReference>
<dbReference type="NCBIfam" id="TIGR02318">
    <property type="entry name" value="phosphono_phnM"/>
    <property type="match status" value="1"/>
</dbReference>
<dbReference type="InterPro" id="IPR006680">
    <property type="entry name" value="Amidohydro-rel"/>
</dbReference>
<dbReference type="PIRSF" id="PIRSF038971">
    <property type="entry name" value="PhnM"/>
    <property type="match status" value="1"/>
</dbReference>
<sequence>MWLSDFELVLPDRVIPHGSVRIAEGRIAEIAEHARPGGLQGAGRTLFPGFIDMHGDMIEQELEPRARVDFPMSVALGALDARLAAAGVTTAYASVSFSRGVRDGERRSFAHTSRVIRDLHAARHTARVDHRIHARFDITFDNAVGVLRDLLNEGRVDLVSLMDHTPGQGQYRNLEIHIRNKAAHHGVTETEARQMVTTAIAERTRPQEALLSNMQTVAQMCRDHGVPLASHDDDTRDKAAMMADLGVVISEFPVTQEAAEVAIARGLMTAMGAPNAMRGQSYSGNLSARDAHQAGLLSILAADYHPGAILPAIRALARTDPDGLAGAARMATAHPARALGLSDRGEIALGKKADLSVVDPSDRVNLVLRAGKVIHSDGSLPSPVPTLREIPQAANRGVKELSCDV</sequence>
<dbReference type="PATRIC" id="fig|1768241.3.peg.2340"/>
<dbReference type="Gene3D" id="2.30.40.10">
    <property type="entry name" value="Urease, subunit C, domain 1"/>
    <property type="match status" value="1"/>
</dbReference>
<dbReference type="GO" id="GO:0019700">
    <property type="term" value="P:organic phosphonate catabolic process"/>
    <property type="evidence" value="ECO:0007669"/>
    <property type="project" value="InterPro"/>
</dbReference>
<keyword evidence="2" id="KW-0378">Hydrolase</keyword>
<dbReference type="PANTHER" id="PTHR43135">
    <property type="entry name" value="ALPHA-D-RIBOSE 1-METHYLPHOSPHONATE 5-TRIPHOSPHATE DIPHOSPHATASE"/>
    <property type="match status" value="1"/>
</dbReference>
<dbReference type="NCBIfam" id="NF011990">
    <property type="entry name" value="PRK15446.2-6"/>
    <property type="match status" value="1"/>
</dbReference>
<dbReference type="NCBIfam" id="NF011987">
    <property type="entry name" value="PRK15446.2-3"/>
    <property type="match status" value="1"/>
</dbReference>
<accession>A0A132BX49</accession>
<dbReference type="EMBL" id="LPUY01000064">
    <property type="protein sequence ID" value="KUP92969.1"/>
    <property type="molecule type" value="Genomic_DNA"/>
</dbReference>
<name>A0A132BX49_9RHOB</name>
<dbReference type="Pfam" id="PF01979">
    <property type="entry name" value="Amidohydro_1"/>
    <property type="match status" value="1"/>
</dbReference>
<dbReference type="InterPro" id="IPR011059">
    <property type="entry name" value="Metal-dep_hydrolase_composite"/>
</dbReference>
<reference evidence="2 3" key="1">
    <citation type="submission" date="2015-12" db="EMBL/GenBank/DDBJ databases">
        <title>Genome sequence of the marine Rhodobacteraceae strain O3.65, Candidatus Tritonibacter horizontis.</title>
        <authorList>
            <person name="Poehlein A."/>
            <person name="Giebel H.A."/>
            <person name="Voget S."/>
            <person name="Brinkhoff T."/>
        </authorList>
    </citation>
    <scope>NUCLEOTIDE SEQUENCE [LARGE SCALE GENOMIC DNA]</scope>
    <source>
        <strain evidence="2 3">O3.65</strain>
    </source>
</reference>
<dbReference type="InterPro" id="IPR012696">
    <property type="entry name" value="PhnM"/>
</dbReference>
<dbReference type="NCBIfam" id="NF011984">
    <property type="entry name" value="PRK15446.1-5"/>
    <property type="match status" value="1"/>
</dbReference>
<organism evidence="2 3">
    <name type="scientific">Tritonibacter horizontis</name>
    <dbReference type="NCBI Taxonomy" id="1768241"/>
    <lineage>
        <taxon>Bacteria</taxon>
        <taxon>Pseudomonadati</taxon>
        <taxon>Pseudomonadota</taxon>
        <taxon>Alphaproteobacteria</taxon>
        <taxon>Rhodobacterales</taxon>
        <taxon>Paracoccaceae</taxon>
        <taxon>Tritonibacter</taxon>
    </lineage>
</organism>
<evidence type="ECO:0000313" key="3">
    <source>
        <dbReference type="Proteomes" id="UP000068382"/>
    </source>
</evidence>
<dbReference type="EC" id="3.6.1.63" evidence="2"/>
<evidence type="ECO:0000313" key="2">
    <source>
        <dbReference type="EMBL" id="KUP92969.1"/>
    </source>
</evidence>
<dbReference type="RefSeq" id="WP_068243280.1">
    <property type="nucleotide sequence ID" value="NZ_LPUY01000064.1"/>
</dbReference>
<dbReference type="PANTHER" id="PTHR43135:SF3">
    <property type="entry name" value="ALPHA-D-RIBOSE 1-METHYLPHOSPHONATE 5-TRIPHOSPHATE DIPHOSPHATASE"/>
    <property type="match status" value="1"/>
</dbReference>
<dbReference type="AlphaFoldDB" id="A0A132BX49"/>
<dbReference type="GO" id="GO:0016810">
    <property type="term" value="F:hydrolase activity, acting on carbon-nitrogen (but not peptide) bonds"/>
    <property type="evidence" value="ECO:0007669"/>
    <property type="project" value="InterPro"/>
</dbReference>
<dbReference type="SUPFAM" id="SSF51556">
    <property type="entry name" value="Metallo-dependent hydrolases"/>
    <property type="match status" value="1"/>
</dbReference>